<sequence>MFRQRKRVLAAWIGLALGTSLVFTAGTGKAATVTIKSGADIKNYMVYKDDVYYVKGTNNVLNVRLGDMGSYYFFTLAACPESGGSGHTVNVYSGGGKYIDIMAGTISNNKVVMTDGTVYNVYGGLQKGSSTVSNNSVTISGGTVNGQIYGGYSGYGGTGGAINNTVTISGGTISNMSIYGGNGQGLANNNTVTVTGGNFSGNSGILWGGYCSYSSGTATNSEATGNVIKVSGFSGTMTQVIGGTATTNKDTALASKNQVILGSGTYKGSVEGGSTSGSSGTASIADSNSVQINGGTHQERIYGGYATLSSEGTATASNNVVEVNAGELGGFQIYGGYASGGTNAARGNQVIINGGTMNSTASIITGGFANNGTAENNKVVLNGGTVAGSIYAGDAEYSGTERNNSIDIYAKSALDLSKATLYGTKWRYSDVSSINSTLNVYTKDITVKDVKYFSNLNYYLPTNVRNGDTIITVNSTMSTDLGSGKVSVYVPGGTSLGYGDKVNLLTNPRRIWWDGNVGEATLTEGVSIDYPIGIQLENGDTSLVATIGGTFDSDLDGAGGNENTTVQLKEQTKSLVETAAAGMAALNSSADFVTSKGLAAAQVAAGTSAGFNPFFAAGGSNMRYKTGSHVDSDGFGLALGLAKEIKGARHTLLTGPFAEYGGSTYNSYLDDGTHAKGNTHFFGGGWFLQNELKNGFFYDGSLRFGRLTSDYHGEGAMAANYDSRSNYYGLHVGAGNRWQVGKKDCVSLYGKYFYTHQAGDDVTLSTGEKYNFKAINSSRTRLGIRYTHKTSTDTEIYGGLAWDYEFSAKGRASYRGLSTPATSMKGSSGMAELGVKFVPSEKDPLTMDISLQGWTGKQRGLAANATLLWKF</sequence>
<dbReference type="Gene3D" id="2.40.128.130">
    <property type="entry name" value="Autotransporter beta-domain"/>
    <property type="match status" value="1"/>
</dbReference>
<accession>A0A1M6R583</accession>
<evidence type="ECO:0000313" key="3">
    <source>
        <dbReference type="EMBL" id="SHK27613.1"/>
    </source>
</evidence>
<evidence type="ECO:0000313" key="4">
    <source>
        <dbReference type="Proteomes" id="UP000184263"/>
    </source>
</evidence>
<feature type="domain" description="Autotransporter" evidence="2">
    <location>
        <begin position="606"/>
        <end position="871"/>
    </location>
</feature>
<evidence type="ECO:0000259" key="2">
    <source>
        <dbReference type="PROSITE" id="PS51208"/>
    </source>
</evidence>
<dbReference type="AlphaFoldDB" id="A0A1M6R583"/>
<name>A0A1M6R583_SELRU</name>
<feature type="signal peptide" evidence="1">
    <location>
        <begin position="1"/>
        <end position="24"/>
    </location>
</feature>
<organism evidence="3 4">
    <name type="scientific">Selenomonas ruminantium</name>
    <dbReference type="NCBI Taxonomy" id="971"/>
    <lineage>
        <taxon>Bacteria</taxon>
        <taxon>Bacillati</taxon>
        <taxon>Bacillota</taxon>
        <taxon>Negativicutes</taxon>
        <taxon>Selenomonadales</taxon>
        <taxon>Selenomonadaceae</taxon>
        <taxon>Selenomonas</taxon>
    </lineage>
</organism>
<dbReference type="OrthoDB" id="1659960at2"/>
<dbReference type="RefSeq" id="WP_143188038.1">
    <property type="nucleotide sequence ID" value="NZ_FRBC01000001.1"/>
</dbReference>
<dbReference type="Proteomes" id="UP000184263">
    <property type="component" value="Unassembled WGS sequence"/>
</dbReference>
<dbReference type="EMBL" id="FRBC01000001">
    <property type="protein sequence ID" value="SHK27613.1"/>
    <property type="molecule type" value="Genomic_DNA"/>
</dbReference>
<evidence type="ECO:0000256" key="1">
    <source>
        <dbReference type="SAM" id="SignalP"/>
    </source>
</evidence>
<gene>
    <name evidence="3" type="ORF">SAMN05216582_101160</name>
</gene>
<keyword evidence="1" id="KW-0732">Signal</keyword>
<dbReference type="InterPro" id="IPR036709">
    <property type="entry name" value="Autotransporte_beta_dom_sf"/>
</dbReference>
<dbReference type="SUPFAM" id="SSF103515">
    <property type="entry name" value="Autotransporter"/>
    <property type="match status" value="1"/>
</dbReference>
<reference evidence="3 4" key="1">
    <citation type="submission" date="2016-11" db="EMBL/GenBank/DDBJ databases">
        <authorList>
            <person name="Jaros S."/>
            <person name="Januszkiewicz K."/>
            <person name="Wedrychowicz H."/>
        </authorList>
    </citation>
    <scope>NUCLEOTIDE SEQUENCE [LARGE SCALE GENOMIC DNA]</scope>
    <source>
        <strain evidence="3 4">HD4</strain>
    </source>
</reference>
<feature type="chain" id="PRO_5039427570" description="Autotransporter domain-containing protein" evidence="1">
    <location>
        <begin position="25"/>
        <end position="871"/>
    </location>
</feature>
<proteinExistence type="predicted"/>
<dbReference type="PROSITE" id="PS51208">
    <property type="entry name" value="AUTOTRANSPORTER"/>
    <property type="match status" value="1"/>
</dbReference>
<protein>
    <recommendedName>
        <fullName evidence="2">Autotransporter domain-containing protein</fullName>
    </recommendedName>
</protein>
<dbReference type="InterPro" id="IPR005546">
    <property type="entry name" value="Autotransporte_beta"/>
</dbReference>
<dbReference type="SMART" id="SM00869">
    <property type="entry name" value="Autotransporter"/>
    <property type="match status" value="1"/>
</dbReference>